<reference evidence="1 2" key="1">
    <citation type="submission" date="2018-11" db="EMBL/GenBank/DDBJ databases">
        <authorList>
            <consortium name="Pathogen Informatics"/>
        </authorList>
    </citation>
    <scope>NUCLEOTIDE SEQUENCE [LARGE SCALE GENOMIC DNA]</scope>
</reference>
<evidence type="ECO:0000313" key="1">
    <source>
        <dbReference type="EMBL" id="VDM82980.1"/>
    </source>
</evidence>
<proteinExistence type="predicted"/>
<dbReference type="Gene3D" id="3.15.10.10">
    <property type="entry name" value="Bactericidal permeability-increasing protein, domain 1"/>
    <property type="match status" value="1"/>
</dbReference>
<name>A0A3P7JBR4_STRVU</name>
<dbReference type="Proteomes" id="UP000270094">
    <property type="component" value="Unassembled WGS sequence"/>
</dbReference>
<evidence type="ECO:0008006" key="3">
    <source>
        <dbReference type="Google" id="ProtNLM"/>
    </source>
</evidence>
<sequence length="223" mass="25107">MLFKEPFAITVSSKIWNLLDDEANLIPKLVNSFKFAEKSKTATWVDYKIFDGAVEELKIPKDSVSVEDMDKGIHIKMSNIKFKCSMKATVKVGVFALKAGVTSDVIVQSKDAEMDIALYWENFAFKPAVMVKANLDIKYDGMLNAAGFFKKAFAKQAKAFIEEGLPAMIAERISEMLNPRLKMLQRLFTGLGLSRYEIQVNSNNGTISMALRPEGYLREVVNW</sequence>
<accession>A0A3P7JBR4</accession>
<evidence type="ECO:0000313" key="2">
    <source>
        <dbReference type="Proteomes" id="UP000270094"/>
    </source>
</evidence>
<dbReference type="EMBL" id="UYYB01120401">
    <property type="protein sequence ID" value="VDM82980.1"/>
    <property type="molecule type" value="Genomic_DNA"/>
</dbReference>
<organism evidence="1 2">
    <name type="scientific">Strongylus vulgaris</name>
    <name type="common">Blood worm</name>
    <dbReference type="NCBI Taxonomy" id="40348"/>
    <lineage>
        <taxon>Eukaryota</taxon>
        <taxon>Metazoa</taxon>
        <taxon>Ecdysozoa</taxon>
        <taxon>Nematoda</taxon>
        <taxon>Chromadorea</taxon>
        <taxon>Rhabditida</taxon>
        <taxon>Rhabditina</taxon>
        <taxon>Rhabditomorpha</taxon>
        <taxon>Strongyloidea</taxon>
        <taxon>Strongylidae</taxon>
        <taxon>Strongylus</taxon>
    </lineage>
</organism>
<keyword evidence="2" id="KW-1185">Reference proteome</keyword>
<gene>
    <name evidence="1" type="ORF">SVUK_LOCUS17978</name>
</gene>
<protein>
    <recommendedName>
        <fullName evidence="3">Lipid-binding serum glycoprotein N-terminal domain-containing protein</fullName>
    </recommendedName>
</protein>
<dbReference type="OrthoDB" id="5840798at2759"/>
<dbReference type="AlphaFoldDB" id="A0A3P7JBR4"/>